<dbReference type="Ensembl" id="ENSCPBT00000026856.1">
    <property type="protein sequence ID" value="ENSCPBP00000022793.1"/>
    <property type="gene ID" value="ENSCPBG00000016289.1"/>
</dbReference>
<dbReference type="Pfam" id="PF25817">
    <property type="entry name" value="ICE1_C"/>
    <property type="match status" value="1"/>
</dbReference>
<feature type="compositionally biased region" description="Basic and acidic residues" evidence="2">
    <location>
        <begin position="292"/>
        <end position="306"/>
    </location>
</feature>
<dbReference type="OrthoDB" id="2238957at2759"/>
<feature type="region of interest" description="Disordered" evidence="2">
    <location>
        <begin position="1304"/>
        <end position="1330"/>
    </location>
</feature>
<feature type="compositionally biased region" description="Polar residues" evidence="2">
    <location>
        <begin position="1445"/>
        <end position="1456"/>
    </location>
</feature>
<evidence type="ECO:0000259" key="3">
    <source>
        <dbReference type="Pfam" id="PF25817"/>
    </source>
</evidence>
<evidence type="ECO:0000313" key="4">
    <source>
        <dbReference type="Ensembl" id="ENSCPBP00000022793.1"/>
    </source>
</evidence>
<reference evidence="4" key="1">
    <citation type="submission" date="2025-08" db="UniProtKB">
        <authorList>
            <consortium name="Ensembl"/>
        </authorList>
    </citation>
    <scope>IDENTIFICATION</scope>
</reference>
<feature type="region of interest" description="Disordered" evidence="2">
    <location>
        <begin position="292"/>
        <end position="315"/>
    </location>
</feature>
<proteinExistence type="predicted"/>
<dbReference type="InterPro" id="IPR057881">
    <property type="entry name" value="ICE1_C"/>
</dbReference>
<feature type="compositionally biased region" description="Polar residues" evidence="2">
    <location>
        <begin position="1306"/>
        <end position="1319"/>
    </location>
</feature>
<dbReference type="Proteomes" id="UP000694380">
    <property type="component" value="Unplaced"/>
</dbReference>
<sequence length="2359" mass="263399">MMPGEAPAAGIAAEAATACANCSALQQNLNEYVAALIALKQKIIDTDCLLTEYQQKCNELQLAERENNTLRHQVEQMLQKISPLEKCQQELGSLKAELEEKKSSLKIYQQTHLEYARVKEEIARSDSVKKKLEAKVKKLEEAAAKHMQDFRQLKTEKKVLEKELKKSQEKHDDFPKEKCKKVLKHAETQSAREDPVANIDKGKIKLLLEELWMCIDSTTGKTQNQEHDYILAASVQGHSRMPVKTSKLFTEEVAQTHRKFRKSDVKTLHPHCSPETIENQSSLTALQIKVDKEPPGGDQFESKTTEEGQQDCNGDSAFYEDKTIEVVVQTDLTDSSSETSDQEQEQLGGNLLDILNWARPLPPLLSPVCFSPLATQDTLFGESTDSSDEEIDHNAHIVESILEEGKAESQSNTSFISMKESNEDEKSHEPHDREISTKLRENEEMPIYIDTFTAKLKYIKEQDAEAKRTEMTVTSMNTLANEEHLEEDSDNIGPTETDLTLKVATPKLEAIHEKEVHTDEIQIKDKPSSAVSSNFQYLQEKSNELIQTEKTIVINVNTTANSEHMKERYSELMIAKEAELPGKVETPKPASTLRGDVHLQTGEPIFGTESVLVTPENFEDEPSEAMGNEEMENESSNIQTKSNVINTSPSIEEHIVTTEERIMATITTKGFCVETSNEPNHNEEADVRFSFRNSKSFSGAEHDNELMCQCNGERTLLQTEIDTEAKDISTKSQCAEEKISNEEILDKQFEHIKQHGVNEEAGLENNNAFRHDSFILATERSRDSLYMDGENHIAEVCRTARSMSAGDGEQLRTGEQCVEVNITHPEQNIFIGSSVNKEDFLETYKFSKSLHVMEVGELQVAKEERCLQAKLDHEQKDANNLLQKKPDFENTVMSQNPAAGINGENDPLEPEQIVRTNHVLVAPECVTERASEVRQAKNTYIASEQRSSKFQNFIKVFQPQEIEMEMEHSELRERSSGPLETEKIDTVKSVIKESEHLSWAQFVKPLDSCSVTENSQCEEIKEKLNDKPCESVLIQNCNSSPGLEENGVEEVETRNQISDVSDQVVSEKDSIGKPALPIEDVLQTGSIDTKKINSPVTATVGLESTAVLVDFTAFNFQVCGEPFKQNCQAFDTNSEEESITALSTASSLTRRNEKYNDHVIQSMPNYSVGNLVKGKTIQNDKEKIKPLDCPSNKYDNKNRAEIENEKEQPNAIEPQKTLINIQIFGTRSVDSGKHVEKEASLVFEEAECEICSSKEISTALSVIKETSPQRVEPLCSSEGQVRPIEYRLDETMKNNDQELNIIKISGETNGNTSSKSTSDVPKETDDSEEEDFPFRKVKYTKEHERFLVSNEKLRTFWTYTVDVPEINTAVDENDKMCERPPSVYSDALTDMAMPCITHHYPSIVKEQSCLTEKVYPKGKLFSAHGIVFHNNENNERASERRENSKTSGSASDNETSLIRLEESSTSAEVSEKIPTKQTTSEINLSYHMLAKCSETYKHVIKNSKLDTSLSGNFLQINGNEKLASNMEQSLSCDAGIEGSKAHTVFCEELNDKQKETCVAFASADSNTNIVQEGCQSCFDDSYSDVFPNETHFQRKGRKFLTEFYQHPTVSDEISDPRPVNETSKSQKAIFENTHIVDSESSLDLISKTNSRSKWKVQEPSDVLNVSAKTSIQADQGRLTQRLPQGKGKTKTLQVQLTQPVLANADTSTPTKRSPETINKIRQEIGPPLPPLLPPLIATPPRTVRPVSPIMSSSSRSSLPSPLDGLISPLRVTPVPPLMSPLSDAPKYKSPPIFSTPSPSETTVGRRILSSPLQFCAATPKHALPVPGRLPPSAAGSSALDVPQENSVKILDTMYPELSPRARTLNILKGNIQPNRRAPSEYKNVPGPVSQFSGFKAISSTSTAFVKTGSNSESHSNKDQKDSGSQSHVGKRILSASMPRSAKRLRLDSELPQLETKEDVAIKAIGDLNIEVLSAAGKTVSLNNCEIRQLATNCNSELPSPVENIIDPVTLALKKIAESCFDLLPVIRSHVYVGSILKVPVMRDEEKEVVYEFGIANKHLAEPLLHAILNKLKTQKMSLNHNFTQALCRVYIGICRQLGDLERARLFCYSLLKEDFPESAKLTLFITNVWDDIFSFQGVINKAMQLVVRKRARGEVLSCLCHYLSWEKSPPLDTGIVVSSLLLAIQLCPKMEFQLSERYGEDLSDSTWECILAIDLLCCHLKWSWTHDNIISKELWPVMDQWVKHRKGPETVPPIPDIIVASTLRLIGRLGQIGLKEGFFPAVKNITSIIGRFIQHAKEEDVPWGVQLAAVYALCDLGPSNPLEVVEAIQSWRTATSKSIPSAVTSGISEVSSLCTVELH</sequence>
<dbReference type="PANTHER" id="PTHR11852:SF4">
    <property type="entry name" value="LITTLE ELONGATION COMPLEX SUBUNIT 1"/>
    <property type="match status" value="1"/>
</dbReference>
<protein>
    <submittedName>
        <fullName evidence="4">Interactor of little elongation complex ELL subunit 1</fullName>
    </submittedName>
</protein>
<dbReference type="CTD" id="23379"/>
<organism evidence="4 5">
    <name type="scientific">Chrysemys picta bellii</name>
    <name type="common">Western painted turtle</name>
    <name type="synonym">Emys bellii</name>
    <dbReference type="NCBI Taxonomy" id="8478"/>
    <lineage>
        <taxon>Eukaryota</taxon>
        <taxon>Metazoa</taxon>
        <taxon>Chordata</taxon>
        <taxon>Craniata</taxon>
        <taxon>Vertebrata</taxon>
        <taxon>Euteleostomi</taxon>
        <taxon>Archelosauria</taxon>
        <taxon>Testudinata</taxon>
        <taxon>Testudines</taxon>
        <taxon>Cryptodira</taxon>
        <taxon>Durocryptodira</taxon>
        <taxon>Testudinoidea</taxon>
        <taxon>Emydidae</taxon>
        <taxon>Chrysemys</taxon>
    </lineage>
</organism>
<dbReference type="RefSeq" id="XP_005312978.1">
    <property type="nucleotide sequence ID" value="XM_005312921.5"/>
</dbReference>
<feature type="compositionally biased region" description="Basic and acidic residues" evidence="2">
    <location>
        <begin position="1432"/>
        <end position="1444"/>
    </location>
</feature>
<gene>
    <name evidence="4" type="primary">ICE1</name>
</gene>
<accession>A0A8C3HT26</accession>
<dbReference type="PANTHER" id="PTHR11852">
    <property type="entry name" value="PLATELET-ACTIVATING FACTOR ACETYLHYDROLASE"/>
    <property type="match status" value="1"/>
</dbReference>
<feature type="coiled-coil region" evidence="1">
    <location>
        <begin position="22"/>
        <end position="170"/>
    </location>
</feature>
<dbReference type="OMA" id="YCYTGIR"/>
<name>A0A8C3HT26_CHRPI</name>
<dbReference type="GeneID" id="101936523"/>
<evidence type="ECO:0000256" key="1">
    <source>
        <dbReference type="SAM" id="Coils"/>
    </source>
</evidence>
<reference evidence="4" key="2">
    <citation type="submission" date="2025-09" db="UniProtKB">
        <authorList>
            <consortium name="Ensembl"/>
        </authorList>
    </citation>
    <scope>IDENTIFICATION</scope>
</reference>
<dbReference type="GeneTree" id="ENSGT00950000183199"/>
<evidence type="ECO:0000313" key="5">
    <source>
        <dbReference type="Proteomes" id="UP000694380"/>
    </source>
</evidence>
<feature type="region of interest" description="Disordered" evidence="2">
    <location>
        <begin position="1431"/>
        <end position="1474"/>
    </location>
</feature>
<keyword evidence="1" id="KW-0175">Coiled coil</keyword>
<dbReference type="KEGG" id="cpic:101936523"/>
<keyword evidence="5" id="KW-1185">Reference proteome</keyword>
<evidence type="ECO:0000256" key="2">
    <source>
        <dbReference type="SAM" id="MobiDB-lite"/>
    </source>
</evidence>
<feature type="region of interest" description="Disordered" evidence="2">
    <location>
        <begin position="1905"/>
        <end position="1934"/>
    </location>
</feature>
<feature type="domain" description="Little elongation complex subunit 1 C-terminal" evidence="3">
    <location>
        <begin position="2158"/>
        <end position="2350"/>
    </location>
</feature>